<keyword evidence="2" id="KW-1185">Reference proteome</keyword>
<name>E8ZHF4_MYCHL</name>
<dbReference type="OrthoDB" id="9840954at2"/>
<organism evidence="1 2">
    <name type="scientific">Mycoplasma haemofelis (strain Langford 1)</name>
    <name type="common">Haemobartonella felis</name>
    <dbReference type="NCBI Taxonomy" id="941640"/>
    <lineage>
        <taxon>Bacteria</taxon>
        <taxon>Bacillati</taxon>
        <taxon>Mycoplasmatota</taxon>
        <taxon>Mollicutes</taxon>
        <taxon>Mycoplasmataceae</taxon>
        <taxon>Mycoplasma</taxon>
    </lineage>
</organism>
<dbReference type="KEGG" id="mha:HF1_05670"/>
<gene>
    <name evidence="1" type="ordered locus">HF1_05670</name>
</gene>
<proteinExistence type="predicted"/>
<accession>E8ZHF4</accession>
<dbReference type="HOGENOM" id="CLU_098620_4_0_14"/>
<reference evidence="1 2" key="1">
    <citation type="journal article" date="2011" name="J. Bacteriol.">
        <title>Complete genome sequence of Mycoplasma haemofelis, a hemotropic mycoplasma.</title>
        <authorList>
            <person name="Barker E.N."/>
            <person name="Helps C.R."/>
            <person name="Peters I.R."/>
            <person name="Darby A.C."/>
            <person name="Radford A.D."/>
            <person name="Tasker S."/>
        </authorList>
    </citation>
    <scope>NUCLEOTIDE SEQUENCE [LARGE SCALE GENOMIC DNA]</scope>
    <source>
        <strain evidence="1 2">Langford 1</strain>
    </source>
</reference>
<sequence>MATALAKAAMASGAAGVTGASGFGIYKQFFSGVSIRDTILNSKEHSNKWNKFLEAKDPKWSGIQEEYGKSNSKPTDSDGKEIKKENLPSWCVSESGKDYSGKEDSIFKAILRWCYVNTNNFGEQVKALGRELVGDESDDTNAWKAAWNKYKDKKSQAQWKITGSSDDTKLNGDKDTDGSPILKTWCSNQKSVAMYANGAEDTFSKFKEFCLK</sequence>
<dbReference type="Proteomes" id="UP000008637">
    <property type="component" value="Chromosome"/>
</dbReference>
<protein>
    <submittedName>
        <fullName evidence="1">Uncharacterized protein</fullName>
    </submittedName>
</protein>
<dbReference type="EMBL" id="FR773153">
    <property type="protein sequence ID" value="CBY92575.1"/>
    <property type="molecule type" value="Genomic_DNA"/>
</dbReference>
<evidence type="ECO:0000313" key="1">
    <source>
        <dbReference type="EMBL" id="CBY92575.1"/>
    </source>
</evidence>
<dbReference type="AlphaFoldDB" id="E8ZHF4"/>
<evidence type="ECO:0000313" key="2">
    <source>
        <dbReference type="Proteomes" id="UP000008637"/>
    </source>
</evidence>